<keyword evidence="2" id="KW-1185">Reference proteome</keyword>
<dbReference type="EMBL" id="KZ678144">
    <property type="protein sequence ID" value="PSN61339.1"/>
    <property type="molecule type" value="Genomic_DNA"/>
</dbReference>
<sequence length="145" mass="16634">MTLTQNILGTVKQLRSEGLTAQHQKILSIRLTWLWSLCQAEKTSSKSKWRNSTAREAFADVQYKSAHLFLAFVLNVTPTTCGQRAFCEKVVKPLLHLENYDQFKFSLEPPDKSFLQKTAREKEFIEAPDFVALVQALFPEEDRGI</sequence>
<dbReference type="AlphaFoldDB" id="A0A2T2N7F6"/>
<proteinExistence type="predicted"/>
<name>A0A2T2N7F6_CORCC</name>
<evidence type="ECO:0000313" key="2">
    <source>
        <dbReference type="Proteomes" id="UP000240883"/>
    </source>
</evidence>
<reference evidence="1 2" key="1">
    <citation type="journal article" date="2018" name="Front. Microbiol.">
        <title>Genome-Wide Analysis of Corynespora cassiicola Leaf Fall Disease Putative Effectors.</title>
        <authorList>
            <person name="Lopez D."/>
            <person name="Ribeiro S."/>
            <person name="Label P."/>
            <person name="Fumanal B."/>
            <person name="Venisse J.S."/>
            <person name="Kohler A."/>
            <person name="de Oliveira R.R."/>
            <person name="Labutti K."/>
            <person name="Lipzen A."/>
            <person name="Lail K."/>
            <person name="Bauer D."/>
            <person name="Ohm R.A."/>
            <person name="Barry K.W."/>
            <person name="Spatafora J."/>
            <person name="Grigoriev I.V."/>
            <person name="Martin F.M."/>
            <person name="Pujade-Renaud V."/>
        </authorList>
    </citation>
    <scope>NUCLEOTIDE SEQUENCE [LARGE SCALE GENOMIC DNA]</scope>
    <source>
        <strain evidence="1 2">Philippines</strain>
    </source>
</reference>
<dbReference type="Proteomes" id="UP000240883">
    <property type="component" value="Unassembled WGS sequence"/>
</dbReference>
<dbReference type="STRING" id="1448308.A0A2T2N7F6"/>
<evidence type="ECO:0000313" key="1">
    <source>
        <dbReference type="EMBL" id="PSN61339.1"/>
    </source>
</evidence>
<accession>A0A2T2N7F6</accession>
<gene>
    <name evidence="1" type="ORF">BS50DRAFT_148514</name>
</gene>
<organism evidence="1 2">
    <name type="scientific">Corynespora cassiicola Philippines</name>
    <dbReference type="NCBI Taxonomy" id="1448308"/>
    <lineage>
        <taxon>Eukaryota</taxon>
        <taxon>Fungi</taxon>
        <taxon>Dikarya</taxon>
        <taxon>Ascomycota</taxon>
        <taxon>Pezizomycotina</taxon>
        <taxon>Dothideomycetes</taxon>
        <taxon>Pleosporomycetidae</taxon>
        <taxon>Pleosporales</taxon>
        <taxon>Corynesporascaceae</taxon>
        <taxon>Corynespora</taxon>
    </lineage>
</organism>
<protein>
    <submittedName>
        <fullName evidence="1">Uncharacterized protein</fullName>
    </submittedName>
</protein>